<reference evidence="1" key="1">
    <citation type="submission" date="2015-03" db="EMBL/GenBank/DDBJ databases">
        <title>A transcriptome of Araucaria cunninghamii, an australian fine timber species.</title>
        <authorList>
            <person name="Jing Yi C.J.Y."/>
            <person name="Yin San L.Y.S."/>
            <person name="Abdul Karim S.S."/>
            <person name="Wan Azmi N.N."/>
            <person name="Hercus R.R."/>
            <person name="Croft L.L."/>
        </authorList>
    </citation>
    <scope>NUCLEOTIDE SEQUENCE</scope>
    <source>
        <strain evidence="1">MI0301</strain>
        <tissue evidence="1">Leaf</tissue>
    </source>
</reference>
<sequence>MERLQFIGSSSMFRTGGCPVTLGSSFSLSFSLRKSSSSRVSQTAWRAGNNGGGGGRVGVAKVAVKAPPSDFDFRRETRQETAGIIEEMYPELSDLAEEGEIVVVKKRADYVERRTDGYVEPDLIIVLGTSHVSRDSAANVERVLRAVRPQNVVVELCRSRVGIMYSSKSTHSIKLQPEKKQKTNLFSMGGESFLGAMGRSLTLGGQSGLALRLLLAGFSQKMSSQVGTSIGAEFCAARKISEEIGAQIVLGDRPIEITLERAWKSLKWTEQVKLVSTLLQGIYSTSLCISEGNFKMKTDDALSTMFRELSMFYPSLLQPLIHERDVYLAWSLKRSKAVNGSKIVVGIIGRGHMCGVIHSLKYNQDHLRFRDLVGGRRPSDTNTNDWLKGILWSFIRDTIITIIFFWFFEHQYFTF</sequence>
<organism evidence="1">
    <name type="scientific">Araucaria cunninghamii</name>
    <name type="common">Hoop pine</name>
    <name type="synonym">Moreton Bay pine</name>
    <dbReference type="NCBI Taxonomy" id="56994"/>
    <lineage>
        <taxon>Eukaryota</taxon>
        <taxon>Viridiplantae</taxon>
        <taxon>Streptophyta</taxon>
        <taxon>Embryophyta</taxon>
        <taxon>Tracheophyta</taxon>
        <taxon>Spermatophyta</taxon>
        <taxon>Pinopsida</taxon>
        <taxon>Pinidae</taxon>
        <taxon>Conifers II</taxon>
        <taxon>Araucariales</taxon>
        <taxon>Araucariaceae</taxon>
        <taxon>Araucaria</taxon>
    </lineage>
</organism>
<dbReference type="Pfam" id="PF01963">
    <property type="entry name" value="TraB_PrgY_gumN"/>
    <property type="match status" value="1"/>
</dbReference>
<dbReference type="CDD" id="cd14726">
    <property type="entry name" value="TraB_PrgY-like"/>
    <property type="match status" value="1"/>
</dbReference>
<protein>
    <recommendedName>
        <fullName evidence="2">TraB domain-containing protein</fullName>
    </recommendedName>
</protein>
<evidence type="ECO:0008006" key="2">
    <source>
        <dbReference type="Google" id="ProtNLM"/>
    </source>
</evidence>
<proteinExistence type="predicted"/>
<dbReference type="PANTHER" id="PTHR21530">
    <property type="entry name" value="PHEROMONE SHUTDOWN PROTEIN"/>
    <property type="match status" value="1"/>
</dbReference>
<accession>A0A0D6R8Y6</accession>
<dbReference type="InterPro" id="IPR046345">
    <property type="entry name" value="TraB_PrgY-like"/>
</dbReference>
<dbReference type="EMBL" id="GCKF01005133">
    <property type="protein sequence ID" value="JAG99216.1"/>
    <property type="molecule type" value="Transcribed_RNA"/>
</dbReference>
<name>A0A0D6R8Y6_ARACU</name>
<dbReference type="AlphaFoldDB" id="A0A0D6R8Y6"/>
<dbReference type="PANTHER" id="PTHR21530:SF0">
    <property type="entry name" value="TRAB FAMILY PROTEIN"/>
    <property type="match status" value="1"/>
</dbReference>
<dbReference type="InterPro" id="IPR002816">
    <property type="entry name" value="TraB/PrgY/GumN_fam"/>
</dbReference>
<evidence type="ECO:0000313" key="1">
    <source>
        <dbReference type="EMBL" id="JAG99216.1"/>
    </source>
</evidence>